<dbReference type="AlphaFoldDB" id="A0A937XB21"/>
<organism evidence="7 8">
    <name type="scientific">Eiseniibacteriota bacterium</name>
    <dbReference type="NCBI Taxonomy" id="2212470"/>
    <lineage>
        <taxon>Bacteria</taxon>
        <taxon>Candidatus Eiseniibacteriota</taxon>
    </lineage>
</organism>
<dbReference type="InterPro" id="IPR029066">
    <property type="entry name" value="PLP-binding_barrel"/>
</dbReference>
<dbReference type="InterPro" id="IPR000183">
    <property type="entry name" value="Orn/DAP/Arg_de-COase"/>
</dbReference>
<dbReference type="InterPro" id="IPR022644">
    <property type="entry name" value="De-COase2_N"/>
</dbReference>
<proteinExistence type="inferred from homology"/>
<dbReference type="Proteomes" id="UP000748308">
    <property type="component" value="Unassembled WGS sequence"/>
</dbReference>
<dbReference type="SUPFAM" id="SSF50621">
    <property type="entry name" value="Alanine racemase C-terminal domain-like"/>
    <property type="match status" value="1"/>
</dbReference>
<dbReference type="Gene3D" id="3.20.20.10">
    <property type="entry name" value="Alanine racemase"/>
    <property type="match status" value="1"/>
</dbReference>
<name>A0A937XB21_UNCEI</name>
<dbReference type="PROSITE" id="PS00879">
    <property type="entry name" value="ODR_DC_2_2"/>
    <property type="match status" value="1"/>
</dbReference>
<evidence type="ECO:0000259" key="6">
    <source>
        <dbReference type="Pfam" id="PF02784"/>
    </source>
</evidence>
<protein>
    <submittedName>
        <fullName evidence="7">Diaminopimelate decarboxylase</fullName>
    </submittedName>
</protein>
<reference evidence="7" key="1">
    <citation type="submission" date="2019-03" db="EMBL/GenBank/DDBJ databases">
        <title>Lake Tanganyika Metagenome-Assembled Genomes (MAGs).</title>
        <authorList>
            <person name="Tran P."/>
        </authorList>
    </citation>
    <scope>NUCLEOTIDE SEQUENCE</scope>
    <source>
        <strain evidence="7">M_DeepCast_400m_m2_100</strain>
    </source>
</reference>
<comment type="similarity">
    <text evidence="4">Belongs to the Orn/Lys/Arg decarboxylase class-II family.</text>
</comment>
<keyword evidence="2 3" id="KW-0663">Pyridoxal phosphate</keyword>
<evidence type="ECO:0000313" key="8">
    <source>
        <dbReference type="Proteomes" id="UP000748308"/>
    </source>
</evidence>
<feature type="domain" description="Orn/DAP/Arg decarboxylase 2 C-terminal" evidence="5">
    <location>
        <begin position="290"/>
        <end position="384"/>
    </location>
</feature>
<dbReference type="Gene3D" id="2.40.37.10">
    <property type="entry name" value="Lyase, Ornithine Decarboxylase, Chain A, domain 1"/>
    <property type="match status" value="1"/>
</dbReference>
<sequence length="429" mass="46676">MGERIPPSELSAAYRRALELGLLSGDDTAALFIDLQRLAGRARELREAFPDGALHTAAVKAAPLPPLLRCLAREGMGLEVASLGELELARSVVPAERIVFDSPAKTRAELAYALDLGAAINADSLDEVARLAELIAARPASAAARPRIGLRLNPQVGAGRFAYTSTAARYSKFGVPIAEFREALLEAYRAHVWLQGVHVHIGSQACAPEQMVEGMRVALDFALEANRRAGAAGPRVRIFDIGGGLPVAYADGDRAPRMAEYAALLRARCPELFTSDWRLVTEFGRYLSAPCAWAASRIEYVKPGGGARTLIIHLGADMLLRECYFPEHWRHEMVVLDAGGAPRGGPLERHVVAGPLCFAGDVLSFEQELPPAREGDILVIRDVGAYTFSMWSRFVSRQFPKVIGYHGPGGEFEVLKEREGLGRVLDFWQ</sequence>
<gene>
    <name evidence="7" type="ORF">FJY75_02315</name>
</gene>
<dbReference type="InterPro" id="IPR022643">
    <property type="entry name" value="De-COase2_C"/>
</dbReference>
<evidence type="ECO:0000256" key="4">
    <source>
        <dbReference type="RuleBase" id="RU003737"/>
    </source>
</evidence>
<dbReference type="Pfam" id="PF00278">
    <property type="entry name" value="Orn_DAP_Arg_deC"/>
    <property type="match status" value="1"/>
</dbReference>
<dbReference type="EMBL" id="VGIY01000030">
    <property type="protein sequence ID" value="MBM3316663.1"/>
    <property type="molecule type" value="Genomic_DNA"/>
</dbReference>
<evidence type="ECO:0000313" key="7">
    <source>
        <dbReference type="EMBL" id="MBM3316663.1"/>
    </source>
</evidence>
<dbReference type="PANTHER" id="PTHR43727:SF3">
    <property type="entry name" value="GROUP IV DECARBOXYLASE"/>
    <property type="match status" value="1"/>
</dbReference>
<comment type="cofactor">
    <cofactor evidence="1 3">
        <name>pyridoxal 5'-phosphate</name>
        <dbReference type="ChEBI" id="CHEBI:597326"/>
    </cofactor>
</comment>
<evidence type="ECO:0000259" key="5">
    <source>
        <dbReference type="Pfam" id="PF00278"/>
    </source>
</evidence>
<dbReference type="InterPro" id="IPR022657">
    <property type="entry name" value="De-COase2_CS"/>
</dbReference>
<feature type="modified residue" description="N6-(pyridoxal phosphate)lysine" evidence="3">
    <location>
        <position position="60"/>
    </location>
</feature>
<dbReference type="InterPro" id="IPR009006">
    <property type="entry name" value="Ala_racemase/Decarboxylase_C"/>
</dbReference>
<dbReference type="GO" id="GO:0009089">
    <property type="term" value="P:lysine biosynthetic process via diaminopimelate"/>
    <property type="evidence" value="ECO:0007669"/>
    <property type="project" value="TreeGrafter"/>
</dbReference>
<feature type="domain" description="Orn/DAP/Arg decarboxylase 2 N-terminal" evidence="6">
    <location>
        <begin position="38"/>
        <end position="289"/>
    </location>
</feature>
<dbReference type="SUPFAM" id="SSF51419">
    <property type="entry name" value="PLP-binding barrel"/>
    <property type="match status" value="1"/>
</dbReference>
<dbReference type="PANTHER" id="PTHR43727">
    <property type="entry name" value="DIAMINOPIMELATE DECARBOXYLASE"/>
    <property type="match status" value="1"/>
</dbReference>
<dbReference type="GO" id="GO:0008836">
    <property type="term" value="F:diaminopimelate decarboxylase activity"/>
    <property type="evidence" value="ECO:0007669"/>
    <property type="project" value="TreeGrafter"/>
</dbReference>
<evidence type="ECO:0000256" key="3">
    <source>
        <dbReference type="PIRSR" id="PIRSR600183-50"/>
    </source>
</evidence>
<accession>A0A937XB21</accession>
<evidence type="ECO:0000256" key="1">
    <source>
        <dbReference type="ARBA" id="ARBA00001933"/>
    </source>
</evidence>
<evidence type="ECO:0000256" key="2">
    <source>
        <dbReference type="ARBA" id="ARBA00022898"/>
    </source>
</evidence>
<dbReference type="PRINTS" id="PR01179">
    <property type="entry name" value="ODADCRBXLASE"/>
</dbReference>
<dbReference type="Pfam" id="PF02784">
    <property type="entry name" value="Orn_Arg_deC_N"/>
    <property type="match status" value="1"/>
</dbReference>
<feature type="active site" description="Proton donor" evidence="3">
    <location>
        <position position="357"/>
    </location>
</feature>
<comment type="caution">
    <text evidence="7">The sequence shown here is derived from an EMBL/GenBank/DDBJ whole genome shotgun (WGS) entry which is preliminary data.</text>
</comment>